<evidence type="ECO:0000256" key="1">
    <source>
        <dbReference type="SAM" id="Phobius"/>
    </source>
</evidence>
<feature type="transmembrane region" description="Helical" evidence="1">
    <location>
        <begin position="52"/>
        <end position="75"/>
    </location>
</feature>
<proteinExistence type="predicted"/>
<accession>A0ABZ2R932</accession>
<keyword evidence="1" id="KW-0812">Transmembrane</keyword>
<dbReference type="Proteomes" id="UP001623384">
    <property type="component" value="Chromosome"/>
</dbReference>
<gene>
    <name evidence="3" type="ORF">WHH00_07725</name>
</gene>
<dbReference type="GO" id="GO:0004519">
    <property type="term" value="F:endonuclease activity"/>
    <property type="evidence" value="ECO:0007669"/>
    <property type="project" value="UniProtKB-KW"/>
</dbReference>
<feature type="transmembrane region" description="Helical" evidence="1">
    <location>
        <begin position="82"/>
        <end position="100"/>
    </location>
</feature>
<keyword evidence="4" id="KW-1185">Reference proteome</keyword>
<keyword evidence="3" id="KW-0255">Endonuclease</keyword>
<dbReference type="SUPFAM" id="SSF56219">
    <property type="entry name" value="DNase I-like"/>
    <property type="match status" value="1"/>
</dbReference>
<dbReference type="Pfam" id="PF03372">
    <property type="entry name" value="Exo_endo_phos"/>
    <property type="match status" value="1"/>
</dbReference>
<sequence>MQEHGGGGRGGGSRRRVSRWSVAAAVLALPGAALVFLRLVPWDLGTPWIQLLALFPAVLSTTTAALAAAVVALCLRTEPRRAVSAALVAMLLVIQLAWVLDRVLPPGTPGPVASGNIQPANVQSPAPSADQARGPVLTVMALNVGYTGVDPGALLAEIRSRNVDVLALPELAPAGLKALDRAALSSLLPFRATDVGWDKIGSALFSRFPLQQVDRVPGSAFHQSRAVASLPTAAGPVHLTAVHVDSPRRGHIASWRAELRQLGELWQALPDSRYAILLGDFNASADHDEFRDLLATGLSDAAEVTGKGLAPTWPVNSPAPAFVAIDHVLVSPGIAVLDFDVVTLPGTDHAAVAARLVLP</sequence>
<dbReference type="RefSeq" id="WP_406637833.1">
    <property type="nucleotide sequence ID" value="NZ_CP148033.1"/>
</dbReference>
<feature type="domain" description="Endonuclease/exonuclease/phosphatase" evidence="2">
    <location>
        <begin position="142"/>
        <end position="349"/>
    </location>
</feature>
<keyword evidence="3" id="KW-0378">Hydrolase</keyword>
<reference evidence="3 4" key="1">
    <citation type="submission" date="2024-03" db="EMBL/GenBank/DDBJ databases">
        <title>Rhodococcus navarretei sp. nov. and Pseudarthrobacter quantumdoti sp. nov., two new species with the ability to biosynthesize Quantum Dots isolated from soil samples at Union Glacier, Antarctica.</title>
        <authorList>
            <person name="Vargas M."/>
        </authorList>
    </citation>
    <scope>NUCLEOTIDE SEQUENCE [LARGE SCALE GENOMIC DNA]</scope>
    <source>
        <strain evidence="3 4">RC-2-3</strain>
    </source>
</reference>
<dbReference type="Gene3D" id="3.60.10.10">
    <property type="entry name" value="Endonuclease/exonuclease/phosphatase"/>
    <property type="match status" value="1"/>
</dbReference>
<protein>
    <submittedName>
        <fullName evidence="3">Endonuclease/exonuclease/phosphatase family protein</fullName>
    </submittedName>
</protein>
<keyword evidence="1" id="KW-0472">Membrane</keyword>
<evidence type="ECO:0000313" key="3">
    <source>
        <dbReference type="EMBL" id="WXK94672.1"/>
    </source>
</evidence>
<dbReference type="InterPro" id="IPR036691">
    <property type="entry name" value="Endo/exonu/phosph_ase_sf"/>
</dbReference>
<keyword evidence="3" id="KW-0540">Nuclease</keyword>
<evidence type="ECO:0000259" key="2">
    <source>
        <dbReference type="Pfam" id="PF03372"/>
    </source>
</evidence>
<organism evidence="3 4">
    <name type="scientific">Pseudarthrobacter quantipunctorum</name>
    <dbReference type="NCBI Taxonomy" id="3128980"/>
    <lineage>
        <taxon>Bacteria</taxon>
        <taxon>Bacillati</taxon>
        <taxon>Actinomycetota</taxon>
        <taxon>Actinomycetes</taxon>
        <taxon>Micrococcales</taxon>
        <taxon>Micrococcaceae</taxon>
        <taxon>Pseudarthrobacter</taxon>
    </lineage>
</organism>
<keyword evidence="1" id="KW-1133">Transmembrane helix</keyword>
<feature type="transmembrane region" description="Helical" evidence="1">
    <location>
        <begin position="20"/>
        <end position="40"/>
    </location>
</feature>
<dbReference type="EMBL" id="CP148033">
    <property type="protein sequence ID" value="WXK94672.1"/>
    <property type="molecule type" value="Genomic_DNA"/>
</dbReference>
<dbReference type="InterPro" id="IPR005135">
    <property type="entry name" value="Endo/exonuclease/phosphatase"/>
</dbReference>
<name>A0ABZ2R932_9MICC</name>
<evidence type="ECO:0000313" key="4">
    <source>
        <dbReference type="Proteomes" id="UP001623384"/>
    </source>
</evidence>